<accession>A0A3P1B3P1</accession>
<keyword evidence="2 11" id="KW-0547">Nucleotide-binding</keyword>
<reference evidence="15 16" key="1">
    <citation type="submission" date="2018-11" db="EMBL/GenBank/DDBJ databases">
        <title>Flavobacterium sp. nov., YIM 102796 draft genome.</title>
        <authorList>
            <person name="Li G."/>
            <person name="Jiang Y."/>
        </authorList>
    </citation>
    <scope>NUCLEOTIDE SEQUENCE [LARGE SCALE GENOMIC DNA]</scope>
    <source>
        <strain evidence="15 16">YIM 102796</strain>
    </source>
</reference>
<keyword evidence="4 13" id="KW-0863">Zinc-finger</keyword>
<dbReference type="NCBIfam" id="TIGR00416">
    <property type="entry name" value="sms"/>
    <property type="match status" value="1"/>
</dbReference>
<dbReference type="SMART" id="SM00382">
    <property type="entry name" value="AAA"/>
    <property type="match status" value="1"/>
</dbReference>
<comment type="function">
    <text evidence="13">DNA-dependent ATPase involved in processing of recombination intermediates, plays a role in repairing DNA breaks. Stimulates the branch migration of RecA-mediated strand transfer reactions, allowing the 3' invading strand to extend heteroduplex DNA faster. Binds ssDNA in the presence of ADP but not other nucleotides, has ATPase activity that is stimulated by ssDNA and various branched DNA structures, but inhibited by SSB. Does not have RecA's homology-searching function.</text>
</comment>
<dbReference type="InterPro" id="IPR003593">
    <property type="entry name" value="AAA+_ATPase"/>
</dbReference>
<evidence type="ECO:0000256" key="3">
    <source>
        <dbReference type="ARBA" id="ARBA00022763"/>
    </source>
</evidence>
<dbReference type="Pfam" id="PF13541">
    <property type="entry name" value="ChlI"/>
    <property type="match status" value="1"/>
</dbReference>
<dbReference type="GO" id="GO:0140664">
    <property type="term" value="F:ATP-dependent DNA damage sensor activity"/>
    <property type="evidence" value="ECO:0007669"/>
    <property type="project" value="InterPro"/>
</dbReference>
<dbReference type="InterPro" id="IPR020568">
    <property type="entry name" value="Ribosomal_Su5_D2-typ_SF"/>
</dbReference>
<dbReference type="PROSITE" id="PS50162">
    <property type="entry name" value="RECA_2"/>
    <property type="match status" value="1"/>
</dbReference>
<evidence type="ECO:0000256" key="11">
    <source>
        <dbReference type="HAMAP-Rule" id="MF_01498"/>
    </source>
</evidence>
<dbReference type="FunFam" id="3.40.50.300:FF:000050">
    <property type="entry name" value="DNA repair protein RadA"/>
    <property type="match status" value="1"/>
</dbReference>
<dbReference type="GO" id="GO:0008270">
    <property type="term" value="F:zinc ion binding"/>
    <property type="evidence" value="ECO:0007669"/>
    <property type="project" value="UniProtKB-KW"/>
</dbReference>
<dbReference type="EMBL" id="RQTJ01000010">
    <property type="protein sequence ID" value="RRA95302.1"/>
    <property type="molecule type" value="Genomic_DNA"/>
</dbReference>
<dbReference type="Gene3D" id="3.40.50.300">
    <property type="entry name" value="P-loop containing nucleotide triphosphate hydrolases"/>
    <property type="match status" value="1"/>
</dbReference>
<evidence type="ECO:0000256" key="8">
    <source>
        <dbReference type="ARBA" id="ARBA00023016"/>
    </source>
</evidence>
<name>A0A3P1B3P1_9FLAO</name>
<gene>
    <name evidence="11 15" type="primary">radA</name>
    <name evidence="15" type="ORF">EG242_06680</name>
</gene>
<evidence type="ECO:0000256" key="1">
    <source>
        <dbReference type="ARBA" id="ARBA00022723"/>
    </source>
</evidence>
<dbReference type="Pfam" id="PF18073">
    <property type="entry name" value="Zn_ribbon_LapB"/>
    <property type="match status" value="1"/>
</dbReference>
<evidence type="ECO:0000259" key="14">
    <source>
        <dbReference type="PROSITE" id="PS50162"/>
    </source>
</evidence>
<dbReference type="InterPro" id="IPR041166">
    <property type="entry name" value="Rubredoxin_2"/>
</dbReference>
<dbReference type="Gene3D" id="3.30.230.10">
    <property type="match status" value="1"/>
</dbReference>
<keyword evidence="3 11" id="KW-0227">DNA damage</keyword>
<evidence type="ECO:0000256" key="12">
    <source>
        <dbReference type="NCBIfam" id="TIGR00416"/>
    </source>
</evidence>
<evidence type="ECO:0000313" key="15">
    <source>
        <dbReference type="EMBL" id="RRA95302.1"/>
    </source>
</evidence>
<feature type="short sequence motif" description="RadA KNRFG motif" evidence="11">
    <location>
        <begin position="253"/>
        <end position="257"/>
    </location>
</feature>
<keyword evidence="8 11" id="KW-0346">Stress response</keyword>
<comment type="similarity">
    <text evidence="11 13">Belongs to the RecA family. RadA subfamily.</text>
</comment>
<dbReference type="HAMAP" id="MF_01498">
    <property type="entry name" value="RadA_bact"/>
    <property type="match status" value="1"/>
</dbReference>
<dbReference type="SUPFAM" id="SSF52540">
    <property type="entry name" value="P-loop containing nucleoside triphosphate hydrolases"/>
    <property type="match status" value="1"/>
</dbReference>
<dbReference type="InterPro" id="IPR020588">
    <property type="entry name" value="RecA_ATP-bd"/>
</dbReference>
<evidence type="ECO:0000256" key="10">
    <source>
        <dbReference type="ARBA" id="ARBA00023204"/>
    </source>
</evidence>
<feature type="binding site" evidence="11">
    <location>
        <begin position="99"/>
        <end position="106"/>
    </location>
    <ligand>
        <name>ATP</name>
        <dbReference type="ChEBI" id="CHEBI:30616"/>
    </ligand>
</feature>
<comment type="function">
    <text evidence="11">Plays a role in repairing double-strand DNA breaks, probably involving stabilizing or processing branched DNA or blocked replication forks.</text>
</comment>
<dbReference type="Pfam" id="PF13481">
    <property type="entry name" value="AAA_25"/>
    <property type="match status" value="1"/>
</dbReference>
<keyword evidence="16" id="KW-1185">Reference proteome</keyword>
<dbReference type="GO" id="GO:0005524">
    <property type="term" value="F:ATP binding"/>
    <property type="evidence" value="ECO:0007669"/>
    <property type="project" value="UniProtKB-UniRule"/>
</dbReference>
<keyword evidence="7 11" id="KW-0067">ATP-binding</keyword>
<organism evidence="15 16">
    <name type="scientific">Paenimyroides viscosum</name>
    <dbReference type="NCBI Taxonomy" id="2488729"/>
    <lineage>
        <taxon>Bacteria</taxon>
        <taxon>Pseudomonadati</taxon>
        <taxon>Bacteroidota</taxon>
        <taxon>Flavobacteriia</taxon>
        <taxon>Flavobacteriales</taxon>
        <taxon>Flavobacteriaceae</taxon>
        <taxon>Paenimyroides</taxon>
    </lineage>
</organism>
<dbReference type="PRINTS" id="PR01874">
    <property type="entry name" value="DNAREPAIRADA"/>
</dbReference>
<sequence>MAKVKTAFFCSSCGTQYAKWMGQCGACKQWNTIVEEVIQKEEKVAWQTKSSAGIKRTAKPLLITEIDSTQEVRLNTLDQELNRVLGGGIVPGSMILLGGEPGIGKSTLLLQLSLKLPYKVLYVSGEESQKQIKMRAERINPNNNSCYILTETNTQNIFKQVEEIEPDVLIIDSIQTLHTDYIEASAGSISQIKETTAELIKFAKETSTPVILIGHITKDGNIAGPKILEHMVDTVLQFEGDRNHVYRILRALKNRFGSTAELGIYEMLGSGLREVSNPSEILLSNREEELSGTAIASTLEAMRPLMIEVQALVSTAVYGTPQRSATGYNLKRLNMILAVLEKRAGFRLGMKDVFLNITGGISVDDPAIDLAVVASILSSNEDDPISKDFCFAGEVGLSGEIRPVNRVDQRIQEAEKLGFSKIYISKYNKITYQSKNIEVVLVSKIEDLVSGLF</sequence>
<dbReference type="PANTHER" id="PTHR32472:SF10">
    <property type="entry name" value="DNA REPAIR PROTEIN RADA-LIKE PROTEIN"/>
    <property type="match status" value="1"/>
</dbReference>
<keyword evidence="5" id="KW-0378">Hydrolase</keyword>
<feature type="domain" description="RecA family profile 1" evidence="14">
    <location>
        <begin position="70"/>
        <end position="216"/>
    </location>
</feature>
<keyword evidence="1 11" id="KW-0479">Metal-binding</keyword>
<dbReference type="AlphaFoldDB" id="A0A3P1B3P1"/>
<proteinExistence type="inferred from homology"/>
<dbReference type="InterPro" id="IPR014721">
    <property type="entry name" value="Ribsml_uS5_D2-typ_fold_subgr"/>
</dbReference>
<dbReference type="Proteomes" id="UP000268372">
    <property type="component" value="Unassembled WGS sequence"/>
</dbReference>
<protein>
    <recommendedName>
        <fullName evidence="11 12">DNA repair protein RadA</fullName>
    </recommendedName>
</protein>
<evidence type="ECO:0000256" key="9">
    <source>
        <dbReference type="ARBA" id="ARBA00023125"/>
    </source>
</evidence>
<keyword evidence="9 11" id="KW-0238">DNA-binding</keyword>
<evidence type="ECO:0000256" key="2">
    <source>
        <dbReference type="ARBA" id="ARBA00022741"/>
    </source>
</evidence>
<evidence type="ECO:0000256" key="4">
    <source>
        <dbReference type="ARBA" id="ARBA00022771"/>
    </source>
</evidence>
<dbReference type="GO" id="GO:0000725">
    <property type="term" value="P:recombinational repair"/>
    <property type="evidence" value="ECO:0007669"/>
    <property type="project" value="UniProtKB-UniRule"/>
</dbReference>
<comment type="caution">
    <text evidence="15">The sequence shown here is derived from an EMBL/GenBank/DDBJ whole genome shotgun (WGS) entry which is preliminary data.</text>
</comment>
<evidence type="ECO:0000256" key="6">
    <source>
        <dbReference type="ARBA" id="ARBA00022833"/>
    </source>
</evidence>
<dbReference type="GO" id="GO:0005829">
    <property type="term" value="C:cytosol"/>
    <property type="evidence" value="ECO:0007669"/>
    <property type="project" value="TreeGrafter"/>
</dbReference>
<dbReference type="CDD" id="cd01121">
    <property type="entry name" value="RadA_SMS_N"/>
    <property type="match status" value="1"/>
</dbReference>
<dbReference type="GO" id="GO:0016787">
    <property type="term" value="F:hydrolase activity"/>
    <property type="evidence" value="ECO:0007669"/>
    <property type="project" value="UniProtKB-KW"/>
</dbReference>
<evidence type="ECO:0000256" key="7">
    <source>
        <dbReference type="ARBA" id="ARBA00022840"/>
    </source>
</evidence>
<dbReference type="OrthoDB" id="9803906at2"/>
<dbReference type="InterPro" id="IPR027417">
    <property type="entry name" value="P-loop_NTPase"/>
</dbReference>
<comment type="domain">
    <text evidence="11">The middle region has homology to RecA with ATPase motifs including the RadA KNRFG motif, while the C-terminus is homologous to Lon protease.</text>
</comment>
<keyword evidence="6 13" id="KW-0862">Zinc</keyword>
<keyword evidence="10 11" id="KW-0234">DNA repair</keyword>
<evidence type="ECO:0000313" key="16">
    <source>
        <dbReference type="Proteomes" id="UP000268372"/>
    </source>
</evidence>
<feature type="region of interest" description="Lon-protease-like" evidence="11">
    <location>
        <begin position="352"/>
        <end position="453"/>
    </location>
</feature>
<dbReference type="SUPFAM" id="SSF54211">
    <property type="entry name" value="Ribosomal protein S5 domain 2-like"/>
    <property type="match status" value="1"/>
</dbReference>
<dbReference type="RefSeq" id="WP_124899126.1">
    <property type="nucleotide sequence ID" value="NZ_RQTJ01000010.1"/>
</dbReference>
<evidence type="ECO:0000256" key="5">
    <source>
        <dbReference type="ARBA" id="ARBA00022801"/>
    </source>
</evidence>
<evidence type="ECO:0000256" key="13">
    <source>
        <dbReference type="RuleBase" id="RU003555"/>
    </source>
</evidence>
<dbReference type="InterPro" id="IPR004504">
    <property type="entry name" value="DNA_repair_RadA"/>
</dbReference>
<dbReference type="GO" id="GO:0003684">
    <property type="term" value="F:damaged DNA binding"/>
    <property type="evidence" value="ECO:0007669"/>
    <property type="project" value="InterPro"/>
</dbReference>
<dbReference type="PANTHER" id="PTHR32472">
    <property type="entry name" value="DNA REPAIR PROTEIN RADA"/>
    <property type="match status" value="1"/>
</dbReference>